<dbReference type="InterPro" id="IPR020045">
    <property type="entry name" value="DNA_polI_H3TH"/>
</dbReference>
<dbReference type="SMART" id="SM00279">
    <property type="entry name" value="HhH2"/>
    <property type="match status" value="1"/>
</dbReference>
<dbReference type="SUPFAM" id="SSF56672">
    <property type="entry name" value="DNA/RNA polymerases"/>
    <property type="match status" value="1"/>
</dbReference>
<dbReference type="InterPro" id="IPR012337">
    <property type="entry name" value="RNaseH-like_sf"/>
</dbReference>
<evidence type="ECO:0000256" key="5">
    <source>
        <dbReference type="ARBA" id="ARBA00022679"/>
    </source>
</evidence>
<evidence type="ECO:0000256" key="3">
    <source>
        <dbReference type="ARBA" id="ARBA00012417"/>
    </source>
</evidence>
<evidence type="ECO:0000256" key="10">
    <source>
        <dbReference type="ARBA" id="ARBA00022801"/>
    </source>
</evidence>
<evidence type="ECO:0000256" key="1">
    <source>
        <dbReference type="ARBA" id="ARBA00007705"/>
    </source>
</evidence>
<keyword evidence="11 17" id="KW-0269">Exonuclease</keyword>
<comment type="similarity">
    <text evidence="1 17">Belongs to the DNA polymerase type-A family.</text>
</comment>
<accession>A0ABS9MP79</accession>
<dbReference type="PROSITE" id="PS00447">
    <property type="entry name" value="DNA_POLYMERASE_A"/>
    <property type="match status" value="1"/>
</dbReference>
<dbReference type="PANTHER" id="PTHR10133:SF27">
    <property type="entry name" value="DNA POLYMERASE NU"/>
    <property type="match status" value="1"/>
</dbReference>
<dbReference type="SMART" id="SM00474">
    <property type="entry name" value="35EXOc"/>
    <property type="match status" value="1"/>
</dbReference>
<evidence type="ECO:0000256" key="2">
    <source>
        <dbReference type="ARBA" id="ARBA00011541"/>
    </source>
</evidence>
<evidence type="ECO:0000256" key="12">
    <source>
        <dbReference type="ARBA" id="ARBA00022932"/>
    </source>
</evidence>
<dbReference type="Pfam" id="PF02739">
    <property type="entry name" value="5_3_exonuc_N"/>
    <property type="match status" value="1"/>
</dbReference>
<organism evidence="22 23">
    <name type="scientific">Mesosutterella porci</name>
    <dbReference type="NCBI Taxonomy" id="2915351"/>
    <lineage>
        <taxon>Bacteria</taxon>
        <taxon>Pseudomonadati</taxon>
        <taxon>Pseudomonadota</taxon>
        <taxon>Betaproteobacteria</taxon>
        <taxon>Burkholderiales</taxon>
        <taxon>Sutterellaceae</taxon>
        <taxon>Mesosutterella</taxon>
    </lineage>
</organism>
<dbReference type="EC" id="2.7.7.7" evidence="3 16"/>
<keyword evidence="10 17" id="KW-0378">Hydrolase</keyword>
<keyword evidence="14 17" id="KW-0234">DNA repair</keyword>
<dbReference type="CDD" id="cd06139">
    <property type="entry name" value="DNA_polA_I_Ecoli_like_exo"/>
    <property type="match status" value="1"/>
</dbReference>
<evidence type="ECO:0000256" key="6">
    <source>
        <dbReference type="ARBA" id="ARBA00022695"/>
    </source>
</evidence>
<dbReference type="Pfam" id="PF00476">
    <property type="entry name" value="DNA_pol_A"/>
    <property type="match status" value="1"/>
</dbReference>
<proteinExistence type="inferred from homology"/>
<dbReference type="Gene3D" id="3.40.50.1010">
    <property type="entry name" value="5'-nuclease"/>
    <property type="match status" value="1"/>
</dbReference>
<dbReference type="InterPro" id="IPR029060">
    <property type="entry name" value="PIN-like_dom_sf"/>
</dbReference>
<evidence type="ECO:0000313" key="23">
    <source>
        <dbReference type="Proteomes" id="UP001297600"/>
    </source>
</evidence>
<evidence type="ECO:0000259" key="21">
    <source>
        <dbReference type="SMART" id="SM00482"/>
    </source>
</evidence>
<dbReference type="Pfam" id="PF01367">
    <property type="entry name" value="5_3_exonuc"/>
    <property type="match status" value="1"/>
</dbReference>
<keyword evidence="12 17" id="KW-0239">DNA-directed DNA polymerase</keyword>
<dbReference type="Gene3D" id="1.10.150.20">
    <property type="entry name" value="5' to 3' exonuclease, C-terminal subdomain"/>
    <property type="match status" value="2"/>
</dbReference>
<keyword evidence="6 17" id="KW-0548">Nucleotidyltransferase</keyword>
<evidence type="ECO:0000256" key="4">
    <source>
        <dbReference type="ARBA" id="ARBA00020311"/>
    </source>
</evidence>
<dbReference type="NCBIfam" id="TIGR00593">
    <property type="entry name" value="pola"/>
    <property type="match status" value="1"/>
</dbReference>
<dbReference type="InterPro" id="IPR002421">
    <property type="entry name" value="5-3_exonuclease"/>
</dbReference>
<name>A0ABS9MP79_9BURK</name>
<evidence type="ECO:0000256" key="15">
    <source>
        <dbReference type="ARBA" id="ARBA00049244"/>
    </source>
</evidence>
<dbReference type="SUPFAM" id="SSF47807">
    <property type="entry name" value="5' to 3' exonuclease, C-terminal subdomain"/>
    <property type="match status" value="1"/>
</dbReference>
<dbReference type="EMBL" id="JAKNCT010000003">
    <property type="protein sequence ID" value="MCG5030423.1"/>
    <property type="molecule type" value="Genomic_DNA"/>
</dbReference>
<comment type="caution">
    <text evidence="22">The sequence shown here is derived from an EMBL/GenBank/DDBJ whole genome shotgun (WGS) entry which is preliminary data.</text>
</comment>
<dbReference type="CDD" id="cd09859">
    <property type="entry name" value="PIN_53EXO"/>
    <property type="match status" value="1"/>
</dbReference>
<dbReference type="InterPro" id="IPR019760">
    <property type="entry name" value="DNA-dir_DNA_pol_A_CS"/>
</dbReference>
<dbReference type="Proteomes" id="UP001297600">
    <property type="component" value="Unassembled WGS sequence"/>
</dbReference>
<evidence type="ECO:0000259" key="20">
    <source>
        <dbReference type="SMART" id="SM00475"/>
    </source>
</evidence>
<dbReference type="InterPro" id="IPR036279">
    <property type="entry name" value="5-3_exonuclease_C_sf"/>
</dbReference>
<evidence type="ECO:0000256" key="13">
    <source>
        <dbReference type="ARBA" id="ARBA00023125"/>
    </source>
</evidence>
<feature type="compositionally biased region" description="Low complexity" evidence="18">
    <location>
        <begin position="286"/>
        <end position="318"/>
    </location>
</feature>
<dbReference type="InterPro" id="IPR036397">
    <property type="entry name" value="RNaseH_sf"/>
</dbReference>
<dbReference type="InterPro" id="IPR002298">
    <property type="entry name" value="DNA_polymerase_A"/>
</dbReference>
<dbReference type="SMART" id="SM00475">
    <property type="entry name" value="53EXOc"/>
    <property type="match status" value="1"/>
</dbReference>
<evidence type="ECO:0000256" key="17">
    <source>
        <dbReference type="RuleBase" id="RU004460"/>
    </source>
</evidence>
<dbReference type="InterPro" id="IPR020046">
    <property type="entry name" value="5-3_exonucl_a-hlix_arch_N"/>
</dbReference>
<reference evidence="22 23" key="1">
    <citation type="submission" date="2022-02" db="EMBL/GenBank/DDBJ databases">
        <title>Mesosutterella porci, a novel member of the family Sutterellaceae from pig feces.</title>
        <authorList>
            <person name="Wylensek D."/>
            <person name="Clavel T."/>
        </authorList>
    </citation>
    <scope>NUCLEOTIDE SEQUENCE [LARGE SCALE GENOMIC DNA]</scope>
    <source>
        <strain evidence="23">oilRF-744-wt-GAM-9</strain>
    </source>
</reference>
<dbReference type="InterPro" id="IPR002562">
    <property type="entry name" value="3'-5'_exonuclease_dom"/>
</dbReference>
<dbReference type="InterPro" id="IPR008918">
    <property type="entry name" value="HhH2"/>
</dbReference>
<dbReference type="CDD" id="cd09898">
    <property type="entry name" value="H3TH_53EXO"/>
    <property type="match status" value="1"/>
</dbReference>
<comment type="function">
    <text evidence="17">In addition to polymerase activity, this DNA polymerase exhibits 3'-5' and 5'-3' exonuclease activity.</text>
</comment>
<keyword evidence="13 17" id="KW-0238">DNA-binding</keyword>
<dbReference type="SMART" id="SM00482">
    <property type="entry name" value="POLAc"/>
    <property type="match status" value="1"/>
</dbReference>
<evidence type="ECO:0000256" key="8">
    <source>
        <dbReference type="ARBA" id="ARBA00022722"/>
    </source>
</evidence>
<feature type="domain" description="5'-3' exonuclease" evidence="20">
    <location>
        <begin position="1"/>
        <end position="260"/>
    </location>
</feature>
<comment type="catalytic activity">
    <reaction evidence="15 17">
        <text>DNA(n) + a 2'-deoxyribonucleoside 5'-triphosphate = DNA(n+1) + diphosphate</text>
        <dbReference type="Rhea" id="RHEA:22508"/>
        <dbReference type="Rhea" id="RHEA-COMP:17339"/>
        <dbReference type="Rhea" id="RHEA-COMP:17340"/>
        <dbReference type="ChEBI" id="CHEBI:33019"/>
        <dbReference type="ChEBI" id="CHEBI:61560"/>
        <dbReference type="ChEBI" id="CHEBI:173112"/>
        <dbReference type="EC" id="2.7.7.7"/>
    </reaction>
</comment>
<dbReference type="PANTHER" id="PTHR10133">
    <property type="entry name" value="DNA POLYMERASE I"/>
    <property type="match status" value="1"/>
</dbReference>
<evidence type="ECO:0000313" key="22">
    <source>
        <dbReference type="EMBL" id="MCG5030423.1"/>
    </source>
</evidence>
<dbReference type="Gene3D" id="3.30.70.370">
    <property type="match status" value="1"/>
</dbReference>
<dbReference type="InterPro" id="IPR043502">
    <property type="entry name" value="DNA/RNA_pol_sf"/>
</dbReference>
<dbReference type="SUPFAM" id="SSF88723">
    <property type="entry name" value="PIN domain-like"/>
    <property type="match status" value="1"/>
</dbReference>
<dbReference type="InterPro" id="IPR001098">
    <property type="entry name" value="DNA-dir_DNA_pol_A_palm_dom"/>
</dbReference>
<feature type="domain" description="3'-5' exonuclease" evidence="19">
    <location>
        <begin position="331"/>
        <end position="522"/>
    </location>
</feature>
<dbReference type="SUPFAM" id="SSF53098">
    <property type="entry name" value="Ribonuclease H-like"/>
    <property type="match status" value="1"/>
</dbReference>
<evidence type="ECO:0000256" key="14">
    <source>
        <dbReference type="ARBA" id="ARBA00023204"/>
    </source>
</evidence>
<dbReference type="RefSeq" id="WP_237978080.1">
    <property type="nucleotide sequence ID" value="NZ_JAKNCT010000003.1"/>
</dbReference>
<dbReference type="NCBIfam" id="NF004397">
    <property type="entry name" value="PRK05755.1"/>
    <property type="match status" value="1"/>
</dbReference>
<keyword evidence="23" id="KW-1185">Reference proteome</keyword>
<evidence type="ECO:0000256" key="18">
    <source>
        <dbReference type="SAM" id="MobiDB-lite"/>
    </source>
</evidence>
<dbReference type="GO" id="GO:0003887">
    <property type="term" value="F:DNA-directed DNA polymerase activity"/>
    <property type="evidence" value="ECO:0007669"/>
    <property type="project" value="UniProtKB-EC"/>
</dbReference>
<feature type="region of interest" description="Disordered" evidence="18">
    <location>
        <begin position="284"/>
        <end position="321"/>
    </location>
</feature>
<evidence type="ECO:0000259" key="19">
    <source>
        <dbReference type="SMART" id="SM00474"/>
    </source>
</evidence>
<comment type="subunit">
    <text evidence="2">Single-chain monomer with multiple functions.</text>
</comment>
<evidence type="ECO:0000256" key="9">
    <source>
        <dbReference type="ARBA" id="ARBA00022763"/>
    </source>
</evidence>
<dbReference type="PRINTS" id="PR00868">
    <property type="entry name" value="DNAPOLI"/>
</dbReference>
<dbReference type="Pfam" id="PF01612">
    <property type="entry name" value="DNA_pol_A_exo1"/>
    <property type="match status" value="1"/>
</dbReference>
<evidence type="ECO:0000256" key="16">
    <source>
        <dbReference type="NCBIfam" id="TIGR00593"/>
    </source>
</evidence>
<evidence type="ECO:0000256" key="11">
    <source>
        <dbReference type="ARBA" id="ARBA00022839"/>
    </source>
</evidence>
<keyword evidence="9 17" id="KW-0227">DNA damage</keyword>
<gene>
    <name evidence="17 22" type="primary">polA</name>
    <name evidence="22" type="ORF">MAF45_03040</name>
</gene>
<keyword evidence="7 17" id="KW-0235">DNA replication</keyword>
<dbReference type="Gene3D" id="3.30.420.10">
    <property type="entry name" value="Ribonuclease H-like superfamily/Ribonuclease H"/>
    <property type="match status" value="1"/>
</dbReference>
<dbReference type="CDD" id="cd08637">
    <property type="entry name" value="DNA_pol_A_pol_I_C"/>
    <property type="match status" value="1"/>
</dbReference>
<evidence type="ECO:0000256" key="7">
    <source>
        <dbReference type="ARBA" id="ARBA00022705"/>
    </source>
</evidence>
<dbReference type="Gene3D" id="1.20.1060.10">
    <property type="entry name" value="Taq DNA Polymerase, Chain T, domain 4"/>
    <property type="match status" value="1"/>
</dbReference>
<dbReference type="InterPro" id="IPR018320">
    <property type="entry name" value="DNA_polymerase_1"/>
</dbReference>
<protein>
    <recommendedName>
        <fullName evidence="4 16">DNA polymerase I</fullName>
        <ecNumber evidence="3 16">2.7.7.7</ecNumber>
    </recommendedName>
</protein>
<keyword evidence="5 17" id="KW-0808">Transferase</keyword>
<keyword evidence="8" id="KW-0540">Nuclease</keyword>
<feature type="domain" description="DNA-directed DNA polymerase family A palm" evidence="21">
    <location>
        <begin position="693"/>
        <end position="899"/>
    </location>
</feature>
<sequence length="935" mass="102131">MSETLLLVDGSNYLFRAFHALPDLRTSAGEPTGAIKGFTAMLGAVRSKVKPDFGVCVFDAKGKTFRSGIYPEYKANRPPMPEDLAAQIGPIHEFVRALGWRIIEKSGVEADDVIGTLATRAKAEGLTTYIATGDKDLNQLVEDGRVMTINTMTHEVLDEAGVKAKFGVPPGLIIDYLALMGDKVDNVPGIYKCGPKTAAKWLEAFGSLEAVAEHAPEVKGKAGEYLRQGLGFLPVAKDLVTIRTAVELPEVGTCRDLTFSEPDEAKLEPLFARWEMRSSAGRIRKQAAQAKKPSAPAGAQPDLFSALPASGPAPAGVLPQPPGLLEDPVDFSLVEDEASLKAMLGVLGAQEQSAIPVSVEILADSHQPMTAKLCGIALCAGGAGAWYMPLALGDGTRSKPQQDLLEGLRPWLEGGAPKVGHSVKFLLHVFANEGIRLSGRPGRGLEDTRLQDYVIESHNRHELPRLALRWLRRPIQGPEEVFGRGASEKRPWEVPREQAARYAVESAAAIRALYARFLLKMREEPAQKLESIYEDIELPTESVLFRMERTGTLIDPVRLEAQSRELAARIGELERRAWQEAGEEFNLSSPRQLGHILFEKLAIPAKKKTASGGYSTGEEVLSELAADYPLPRTVLEYRALAKLKSTYTDKLPAMIFPGDGRVHTTFGQATAVTGRLASSDPNLQNIPVRTEEGRRVREAFIAPAGCRIVSADYSQIELRIMAHLSGDPGLVSAFQRGMDVHRATASEVFGVPPEEVTPEQRRMAKVINFGLIYGMGAHGLAQNLGVDRAKAAEFISRYFARYPLVHEYMDRTRQLAHERGYVETAFGRRLWLPDIESTRAVVRAGAERQAINAPMQGTAADLIKIAMVSVQKWLDERALCSRLVLQVHDELVLEVPDEELGEVMKKLPLIMSGVATLRVPLTASVGSGESWEAAH</sequence>